<dbReference type="InterPro" id="IPR001509">
    <property type="entry name" value="Epimerase_deHydtase"/>
</dbReference>
<gene>
    <name evidence="2" type="ORF">FOYG_11748</name>
</gene>
<name>W9HY84_FUSOX</name>
<dbReference type="InterPro" id="IPR036291">
    <property type="entry name" value="NAD(P)-bd_dom_sf"/>
</dbReference>
<accession>W9HY84</accession>
<proteinExistence type="predicted"/>
<dbReference type="Proteomes" id="UP000030753">
    <property type="component" value="Unassembled WGS sequence"/>
</dbReference>
<dbReference type="SUPFAM" id="SSF51735">
    <property type="entry name" value="NAD(P)-binding Rossmann-fold domains"/>
    <property type="match status" value="1"/>
</dbReference>
<dbReference type="Gene3D" id="3.40.50.720">
    <property type="entry name" value="NAD(P)-binding Rossmann-like Domain"/>
    <property type="match status" value="1"/>
</dbReference>
<dbReference type="Pfam" id="PF01370">
    <property type="entry name" value="Epimerase"/>
    <property type="match status" value="1"/>
</dbReference>
<dbReference type="PANTHER" id="PTHR48079">
    <property type="entry name" value="PROTEIN YEEZ"/>
    <property type="match status" value="1"/>
</dbReference>
<dbReference type="PANTHER" id="PTHR48079:SF6">
    <property type="entry name" value="NAD(P)-BINDING DOMAIN-CONTAINING PROTEIN-RELATED"/>
    <property type="match status" value="1"/>
</dbReference>
<dbReference type="GO" id="GO:0005737">
    <property type="term" value="C:cytoplasm"/>
    <property type="evidence" value="ECO:0007669"/>
    <property type="project" value="TreeGrafter"/>
</dbReference>
<dbReference type="HOGENOM" id="CLU_007383_12_0_1"/>
<sequence>MTKTNILITGASGYLGGTLLARWQSAQISGYEKLYALIRKPEQAEVVKKLYGAEPVQFSLEDENAVREVIVSKKISLIFFLIDAYSLQSQTSFIKALSVLKAQTGTDAHFIYASGTKQFSSLSGLPNDRPLSDAGHELYNLQKNTKAPMRDMQVALHTNCRVIELGLEFGVKTYVFSPCIVYGKGEGFGNPISIQTVDIVNAALAGKNVYSVTNPSDKWPVCSISDTVNYAILLIKAVLNGQDLDYGKNGFYLASSGRICWMDLYKGVAKALYNRGLINDDQIRPITEEVRETISKGLGITPDTIELKVAGNSWYEPDHAKAVGWKPEYGPEHILEVVDDEVSLILDNLADSPRGHR</sequence>
<protein>
    <recommendedName>
        <fullName evidence="1">NAD-dependent epimerase/dehydratase domain-containing protein</fullName>
    </recommendedName>
</protein>
<dbReference type="AlphaFoldDB" id="W9HY84"/>
<dbReference type="GO" id="GO:0004029">
    <property type="term" value="F:aldehyde dehydrogenase (NAD+) activity"/>
    <property type="evidence" value="ECO:0007669"/>
    <property type="project" value="TreeGrafter"/>
</dbReference>
<dbReference type="EMBL" id="JH717845">
    <property type="protein sequence ID" value="EWY87558.1"/>
    <property type="molecule type" value="Genomic_DNA"/>
</dbReference>
<dbReference type="InterPro" id="IPR051783">
    <property type="entry name" value="NAD(P)-dependent_oxidoreduct"/>
</dbReference>
<evidence type="ECO:0000313" key="2">
    <source>
        <dbReference type="EMBL" id="EWY87558.1"/>
    </source>
</evidence>
<reference evidence="2 3" key="1">
    <citation type="submission" date="2011-06" db="EMBL/GenBank/DDBJ databases">
        <title>The Genome Sequence of Fusarium oxysporum FOSC 3-a.</title>
        <authorList>
            <consortium name="The Broad Institute Genome Sequencing Platform"/>
            <person name="Ma L.-J."/>
            <person name="Gale L.R."/>
            <person name="Schwartz D.C."/>
            <person name="Zhou S."/>
            <person name="Corby-Kistler H."/>
            <person name="Young S.K."/>
            <person name="Zeng Q."/>
            <person name="Gargeya S."/>
            <person name="Fitzgerald M."/>
            <person name="Haas B."/>
            <person name="Abouelleil A."/>
            <person name="Alvarado L."/>
            <person name="Arachchi H.M."/>
            <person name="Berlin A."/>
            <person name="Brown A."/>
            <person name="Chapman S.B."/>
            <person name="Chen Z."/>
            <person name="Dunbar C."/>
            <person name="Freedman E."/>
            <person name="Gearin G."/>
            <person name="Gellesch M."/>
            <person name="Goldberg J."/>
            <person name="Griggs A."/>
            <person name="Gujja S."/>
            <person name="Heiman D."/>
            <person name="Howarth C."/>
            <person name="Larson L."/>
            <person name="Lui A."/>
            <person name="MacDonald P.J.P."/>
            <person name="Mehta T."/>
            <person name="Montmayeur A."/>
            <person name="Murphy C."/>
            <person name="Neiman D."/>
            <person name="Pearson M."/>
            <person name="Priest M."/>
            <person name="Roberts A."/>
            <person name="Saif S."/>
            <person name="Shea T."/>
            <person name="Shenoy N."/>
            <person name="Sisk P."/>
            <person name="Stolte C."/>
            <person name="Sykes S."/>
            <person name="Wortman J."/>
            <person name="Nusbaum C."/>
            <person name="Birren B."/>
        </authorList>
    </citation>
    <scope>NUCLEOTIDE SEQUENCE [LARGE SCALE GENOMIC DNA]</scope>
    <source>
        <strain evidence="3">FOSC 3-a</strain>
    </source>
</reference>
<dbReference type="OrthoDB" id="10262413at2759"/>
<evidence type="ECO:0000259" key="1">
    <source>
        <dbReference type="Pfam" id="PF01370"/>
    </source>
</evidence>
<evidence type="ECO:0000313" key="3">
    <source>
        <dbReference type="Proteomes" id="UP000030753"/>
    </source>
</evidence>
<feature type="domain" description="NAD-dependent epimerase/dehydratase" evidence="1">
    <location>
        <begin position="6"/>
        <end position="240"/>
    </location>
</feature>
<organism evidence="2 3">
    <name type="scientific">Fusarium oxysporum NRRL 32931</name>
    <dbReference type="NCBI Taxonomy" id="660029"/>
    <lineage>
        <taxon>Eukaryota</taxon>
        <taxon>Fungi</taxon>
        <taxon>Dikarya</taxon>
        <taxon>Ascomycota</taxon>
        <taxon>Pezizomycotina</taxon>
        <taxon>Sordariomycetes</taxon>
        <taxon>Hypocreomycetidae</taxon>
        <taxon>Hypocreales</taxon>
        <taxon>Nectriaceae</taxon>
        <taxon>Fusarium</taxon>
        <taxon>Fusarium oxysporum species complex</taxon>
    </lineage>
</organism>